<dbReference type="Proteomes" id="UP000824028">
    <property type="component" value="Unassembled WGS sequence"/>
</dbReference>
<feature type="chain" id="PRO_5039263714" evidence="1">
    <location>
        <begin position="23"/>
        <end position="175"/>
    </location>
</feature>
<evidence type="ECO:0000313" key="2">
    <source>
        <dbReference type="EMBL" id="HIZ33562.1"/>
    </source>
</evidence>
<comment type="caution">
    <text evidence="2">The sequence shown here is derived from an EMBL/GenBank/DDBJ whole genome shotgun (WGS) entry which is preliminary data.</text>
</comment>
<dbReference type="Gene3D" id="2.40.160.60">
    <property type="entry name" value="Outer membrane protein transport protein (OMPP1/FadL/TodX)"/>
    <property type="match status" value="1"/>
</dbReference>
<dbReference type="EMBL" id="DXBX01000066">
    <property type="protein sequence ID" value="HIZ33562.1"/>
    <property type="molecule type" value="Genomic_DNA"/>
</dbReference>
<keyword evidence="1" id="KW-0732">Signal</keyword>
<sequence length="175" mass="19557">MKIRFLFLSLALSLLSATSLKAQDERGIFVEGVASYASTHFKNYAVLTPAVGYQFNDRWAAGFKVGFETGDYAYVTYTPFARFSFLTGSAFRMFVEGKLNFASSDVEGGQCTYQEAGFSLGASYAVCPHLRLMAQYLFLGWSNDEEKEGAWLGKHADFGMDANVRRFQLGLQFLF</sequence>
<dbReference type="InterPro" id="IPR011250">
    <property type="entry name" value="OMP/PagP_B-barrel"/>
</dbReference>
<gene>
    <name evidence="2" type="ORF">H9814_08515</name>
</gene>
<accession>A0A9D2J278</accession>
<organism evidence="2 3">
    <name type="scientific">Candidatus Bacteroides merdigallinarum</name>
    <dbReference type="NCBI Taxonomy" id="2838473"/>
    <lineage>
        <taxon>Bacteria</taxon>
        <taxon>Pseudomonadati</taxon>
        <taxon>Bacteroidota</taxon>
        <taxon>Bacteroidia</taxon>
        <taxon>Bacteroidales</taxon>
        <taxon>Bacteroidaceae</taxon>
        <taxon>Bacteroides</taxon>
    </lineage>
</organism>
<reference evidence="2" key="1">
    <citation type="journal article" date="2021" name="PeerJ">
        <title>Extensive microbial diversity within the chicken gut microbiome revealed by metagenomics and culture.</title>
        <authorList>
            <person name="Gilroy R."/>
            <person name="Ravi A."/>
            <person name="Getino M."/>
            <person name="Pursley I."/>
            <person name="Horton D.L."/>
            <person name="Alikhan N.F."/>
            <person name="Baker D."/>
            <person name="Gharbi K."/>
            <person name="Hall N."/>
            <person name="Watson M."/>
            <person name="Adriaenssens E.M."/>
            <person name="Foster-Nyarko E."/>
            <person name="Jarju S."/>
            <person name="Secka A."/>
            <person name="Antonio M."/>
            <person name="Oren A."/>
            <person name="Chaudhuri R.R."/>
            <person name="La Ragione R."/>
            <person name="Hildebrand F."/>
            <person name="Pallen M.J."/>
        </authorList>
    </citation>
    <scope>NUCLEOTIDE SEQUENCE</scope>
    <source>
        <strain evidence="2">ChiHjej9B8-1298</strain>
    </source>
</reference>
<evidence type="ECO:0000256" key="1">
    <source>
        <dbReference type="SAM" id="SignalP"/>
    </source>
</evidence>
<dbReference type="SUPFAM" id="SSF56925">
    <property type="entry name" value="OMPA-like"/>
    <property type="match status" value="1"/>
</dbReference>
<proteinExistence type="predicted"/>
<protein>
    <submittedName>
        <fullName evidence="2">Outer membrane beta-barrel protein</fullName>
    </submittedName>
</protein>
<evidence type="ECO:0000313" key="3">
    <source>
        <dbReference type="Proteomes" id="UP000824028"/>
    </source>
</evidence>
<name>A0A9D2J278_9BACE</name>
<dbReference type="AlphaFoldDB" id="A0A9D2J278"/>
<feature type="signal peptide" evidence="1">
    <location>
        <begin position="1"/>
        <end position="22"/>
    </location>
</feature>
<reference evidence="2" key="2">
    <citation type="submission" date="2021-04" db="EMBL/GenBank/DDBJ databases">
        <authorList>
            <person name="Gilroy R."/>
        </authorList>
    </citation>
    <scope>NUCLEOTIDE SEQUENCE</scope>
    <source>
        <strain evidence="2">ChiHjej9B8-1298</strain>
    </source>
</reference>